<evidence type="ECO:0000313" key="5">
    <source>
        <dbReference type="Proteomes" id="UP001396334"/>
    </source>
</evidence>
<dbReference type="EMBL" id="JBBPBN010000008">
    <property type="protein sequence ID" value="KAK9032801.1"/>
    <property type="molecule type" value="Genomic_DNA"/>
</dbReference>
<evidence type="ECO:0000313" key="4">
    <source>
        <dbReference type="EMBL" id="KAK9032801.1"/>
    </source>
</evidence>
<protein>
    <recommendedName>
        <fullName evidence="3">GRAM domain-containing protein</fullName>
    </recommendedName>
</protein>
<dbReference type="InterPro" id="IPR037848">
    <property type="entry name" value="GEM-like"/>
</dbReference>
<dbReference type="Gene3D" id="2.30.29.30">
    <property type="entry name" value="Pleckstrin-homology domain (PH domain)/Phosphotyrosine-binding domain (PTB)"/>
    <property type="match status" value="1"/>
</dbReference>
<dbReference type="SUPFAM" id="SSF53756">
    <property type="entry name" value="UDP-Glycosyltransferase/glycogen phosphorylase"/>
    <property type="match status" value="1"/>
</dbReference>
<feature type="region of interest" description="Disordered" evidence="2">
    <location>
        <begin position="1"/>
        <end position="48"/>
    </location>
</feature>
<reference evidence="4 5" key="1">
    <citation type="journal article" date="2024" name="G3 (Bethesda)">
        <title>Genome assembly of Hibiscus sabdariffa L. provides insights into metabolisms of medicinal natural products.</title>
        <authorList>
            <person name="Kim T."/>
        </authorList>
    </citation>
    <scope>NUCLEOTIDE SEQUENCE [LARGE SCALE GENOMIC DNA]</scope>
    <source>
        <strain evidence="4">TK-2024</strain>
        <tissue evidence="4">Old leaves</tissue>
    </source>
</reference>
<dbReference type="Proteomes" id="UP001396334">
    <property type="component" value="Unassembled WGS sequence"/>
</dbReference>
<evidence type="ECO:0000259" key="3">
    <source>
        <dbReference type="SMART" id="SM00568"/>
    </source>
</evidence>
<dbReference type="Pfam" id="PF02893">
    <property type="entry name" value="GRAM"/>
    <property type="match status" value="1"/>
</dbReference>
<organism evidence="4 5">
    <name type="scientific">Hibiscus sabdariffa</name>
    <name type="common">roselle</name>
    <dbReference type="NCBI Taxonomy" id="183260"/>
    <lineage>
        <taxon>Eukaryota</taxon>
        <taxon>Viridiplantae</taxon>
        <taxon>Streptophyta</taxon>
        <taxon>Embryophyta</taxon>
        <taxon>Tracheophyta</taxon>
        <taxon>Spermatophyta</taxon>
        <taxon>Magnoliopsida</taxon>
        <taxon>eudicotyledons</taxon>
        <taxon>Gunneridae</taxon>
        <taxon>Pentapetalae</taxon>
        <taxon>rosids</taxon>
        <taxon>malvids</taxon>
        <taxon>Malvales</taxon>
        <taxon>Malvaceae</taxon>
        <taxon>Malvoideae</taxon>
        <taxon>Hibiscus</taxon>
    </lineage>
</organism>
<accession>A0ABR2T5M4</accession>
<dbReference type="CDD" id="cd13222">
    <property type="entry name" value="PH-GRAM_GEM"/>
    <property type="match status" value="1"/>
</dbReference>
<dbReference type="InterPro" id="IPR011993">
    <property type="entry name" value="PH-like_dom_sf"/>
</dbReference>
<proteinExistence type="inferred from homology"/>
<name>A0ABR2T5M4_9ROSI</name>
<feature type="compositionally biased region" description="Polar residues" evidence="2">
    <location>
        <begin position="1"/>
        <end position="36"/>
    </location>
</feature>
<evidence type="ECO:0000256" key="1">
    <source>
        <dbReference type="ARBA" id="ARBA00009414"/>
    </source>
</evidence>
<evidence type="ECO:0000256" key="2">
    <source>
        <dbReference type="SAM" id="MobiDB-lite"/>
    </source>
</evidence>
<keyword evidence="5" id="KW-1185">Reference proteome</keyword>
<feature type="domain" description="GRAM" evidence="3">
    <location>
        <begin position="104"/>
        <end position="181"/>
    </location>
</feature>
<comment type="caution">
    <text evidence="4">The sequence shown here is derived from an EMBL/GenBank/DDBJ whole genome shotgun (WGS) entry which is preliminary data.</text>
</comment>
<comment type="similarity">
    <text evidence="1">Belongs to the GEM family.</text>
</comment>
<dbReference type="Gene3D" id="3.40.50.2000">
    <property type="entry name" value="Glycogen Phosphorylase B"/>
    <property type="match status" value="1"/>
</dbReference>
<gene>
    <name evidence="4" type="ORF">V6N11_017844</name>
</gene>
<dbReference type="SMART" id="SM00568">
    <property type="entry name" value="GRAM"/>
    <property type="match status" value="1"/>
</dbReference>
<sequence>MGSQSQTNQGTAPVSSSAATTMPTESNSYVSPAPDQSSSSKSKMESVKDVLGKWGKKAAEDTKKAKGIAGNMWQHLKTGPSFADAAVGKIAQGTKVLAEGGYEKIFRTTFETVPDEQLLKTYACYLSTSSGPVLGVLYLSTQKLAFCSDSPLSYQAGAQTQWSYYKVVIPLLKLRAVNPSTSKANTAEKYIQIISIDSHEFWFMGFVHYDGAIKNLQQALQPRNFYSVTIIHPEFNSPSPSNHHLFTFISIPDRLLESNVSLASGDFLNRILALNKNCVAPLKQFLQRMLDDDDGKHSVKHVAGVIYDCFMYFAKFVADDLGLPGFSMRPVAAAWLLVFFIPHTEQVLQPLELASMAKNSTDASTEMRAAMLNATLRSSGVILNTMEFFEYATLSTIGEYLPAPLFATSPFHKLALSSSSSLLQEDLQVLMEERKWKQMASNRELARRSRSNGDRQ</sequence>
<dbReference type="InterPro" id="IPR004182">
    <property type="entry name" value="GRAM"/>
</dbReference>
<dbReference type="PANTHER" id="PTHR31969">
    <property type="entry name" value="GEM-LIKE PROTEIN 2"/>
    <property type="match status" value="1"/>
</dbReference>